<dbReference type="EMBL" id="AAXU02000001">
    <property type="protein sequence ID" value="EAZ79808.1"/>
    <property type="molecule type" value="Genomic_DNA"/>
</dbReference>
<dbReference type="InterPro" id="IPR028098">
    <property type="entry name" value="Glyco_trans_4-like_N"/>
</dbReference>
<dbReference type="CDD" id="cd03801">
    <property type="entry name" value="GT4_PimA-like"/>
    <property type="match status" value="1"/>
</dbReference>
<gene>
    <name evidence="3" type="ORF">ALPR1_09288</name>
</gene>
<proteinExistence type="predicted"/>
<dbReference type="Pfam" id="PF00534">
    <property type="entry name" value="Glycos_transf_1"/>
    <property type="match status" value="1"/>
</dbReference>
<evidence type="ECO:0000259" key="2">
    <source>
        <dbReference type="Pfam" id="PF13439"/>
    </source>
</evidence>
<dbReference type="PANTHER" id="PTHR12526">
    <property type="entry name" value="GLYCOSYLTRANSFERASE"/>
    <property type="match status" value="1"/>
</dbReference>
<dbReference type="HOGENOM" id="CLU_009583_2_3_10"/>
<dbReference type="STRING" id="388413.ALPR1_09288"/>
<dbReference type="InterPro" id="IPR001296">
    <property type="entry name" value="Glyco_trans_1"/>
</dbReference>
<protein>
    <submittedName>
        <fullName evidence="3">Glycosyl transferase</fullName>
    </submittedName>
</protein>
<accession>A3I1Z2</accession>
<sequence length="378" mass="42740">MHICFLSNEYPQEGHHHGGIGSFLKVICRGLVNSGHEVTVINGTNAKRRICDDQGVKVIYTPFRYVSGISWWFNFQAVNKELKNLHRIQPIDIVEGSEMSFSFLKKIKGVKYIIRLHGGHHFFAEGENRGIQPWKGFQEKRSFKKADAFIGVSEYVVSHTEKYISFRNKPKEVIFNPINTALFKEADLDLIKPSQLVFVGTLIEKKGIRQLCEALPIVAKLFPNIHLHAYGRDWKDKEGHSYLENLKKNLETETLRKVTFHGPVSHEELPEIYKQCNICVFPSHSETLGLVAPEAMAMQRAVIFTKLGPGPEVIQNGVDGWLVDPRSSNDIAKTIIDILAHPIKMGNVATQAAASAKLKFAPENIIDKNINFYQKILA</sequence>
<dbReference type="SUPFAM" id="SSF53756">
    <property type="entry name" value="UDP-Glycosyltransferase/glycogen phosphorylase"/>
    <property type="match status" value="1"/>
</dbReference>
<dbReference type="Gene3D" id="3.40.50.2000">
    <property type="entry name" value="Glycogen Phosphorylase B"/>
    <property type="match status" value="2"/>
</dbReference>
<organism evidence="3 4">
    <name type="scientific">Algoriphagus machipongonensis</name>
    <dbReference type="NCBI Taxonomy" id="388413"/>
    <lineage>
        <taxon>Bacteria</taxon>
        <taxon>Pseudomonadati</taxon>
        <taxon>Bacteroidota</taxon>
        <taxon>Cytophagia</taxon>
        <taxon>Cytophagales</taxon>
        <taxon>Cyclobacteriaceae</taxon>
        <taxon>Algoriphagus</taxon>
    </lineage>
</organism>
<feature type="domain" description="Glycosyltransferase subfamily 4-like N-terminal" evidence="2">
    <location>
        <begin position="18"/>
        <end position="181"/>
    </location>
</feature>
<evidence type="ECO:0000313" key="4">
    <source>
        <dbReference type="Proteomes" id="UP000003919"/>
    </source>
</evidence>
<name>A3I1Z2_9BACT</name>
<dbReference type="OrthoDB" id="502646at2"/>
<feature type="domain" description="Glycosyl transferase family 1" evidence="1">
    <location>
        <begin position="193"/>
        <end position="347"/>
    </location>
</feature>
<dbReference type="Proteomes" id="UP000003919">
    <property type="component" value="Unassembled WGS sequence"/>
</dbReference>
<reference evidence="3 4" key="1">
    <citation type="journal article" date="2011" name="J. Bacteriol.">
        <title>Complete genome sequence of Algoriphagus sp. PR1, bacterial prey of a colony-forming choanoflagellate.</title>
        <authorList>
            <person name="Alegado R.A."/>
            <person name="Ferriera S."/>
            <person name="Nusbaum C."/>
            <person name="Young S.K."/>
            <person name="Zeng Q."/>
            <person name="Imamovic A."/>
            <person name="Fairclough S.R."/>
            <person name="King N."/>
        </authorList>
    </citation>
    <scope>NUCLEOTIDE SEQUENCE [LARGE SCALE GENOMIC DNA]</scope>
    <source>
        <strain evidence="3 4">PR1</strain>
    </source>
</reference>
<dbReference type="eggNOG" id="COG0438">
    <property type="taxonomic scope" value="Bacteria"/>
</dbReference>
<dbReference type="AlphaFoldDB" id="A3I1Z2"/>
<dbReference type="Pfam" id="PF13439">
    <property type="entry name" value="Glyco_transf_4"/>
    <property type="match status" value="1"/>
</dbReference>
<keyword evidence="4" id="KW-1185">Reference proteome</keyword>
<dbReference type="RefSeq" id="WP_008200052.1">
    <property type="nucleotide sequence ID" value="NZ_CM001023.1"/>
</dbReference>
<evidence type="ECO:0000313" key="3">
    <source>
        <dbReference type="EMBL" id="EAZ79808.1"/>
    </source>
</evidence>
<keyword evidence="3" id="KW-0808">Transferase</keyword>
<dbReference type="GO" id="GO:0016757">
    <property type="term" value="F:glycosyltransferase activity"/>
    <property type="evidence" value="ECO:0007669"/>
    <property type="project" value="InterPro"/>
</dbReference>
<comment type="caution">
    <text evidence="3">The sequence shown here is derived from an EMBL/GenBank/DDBJ whole genome shotgun (WGS) entry which is preliminary data.</text>
</comment>
<dbReference type="PANTHER" id="PTHR12526:SF638">
    <property type="entry name" value="SPORE COAT PROTEIN SA"/>
    <property type="match status" value="1"/>
</dbReference>
<evidence type="ECO:0000259" key="1">
    <source>
        <dbReference type="Pfam" id="PF00534"/>
    </source>
</evidence>